<dbReference type="SMART" id="SM01043">
    <property type="entry name" value="BTAD"/>
    <property type="match status" value="1"/>
</dbReference>
<evidence type="ECO:0000313" key="7">
    <source>
        <dbReference type="EMBL" id="GAA0245053.1"/>
    </source>
</evidence>
<evidence type="ECO:0000256" key="5">
    <source>
        <dbReference type="PROSITE-ProRule" id="PRU01091"/>
    </source>
</evidence>
<evidence type="ECO:0000256" key="3">
    <source>
        <dbReference type="ARBA" id="ARBA00023125"/>
    </source>
</evidence>
<comment type="similarity">
    <text evidence="1">Belongs to the AfsR/DnrI/RedD regulatory family.</text>
</comment>
<dbReference type="EMBL" id="BAAABU010000013">
    <property type="protein sequence ID" value="GAA0245053.1"/>
    <property type="molecule type" value="Genomic_DNA"/>
</dbReference>
<keyword evidence="2" id="KW-0805">Transcription regulation</keyword>
<dbReference type="Pfam" id="PF13374">
    <property type="entry name" value="TPR_10"/>
    <property type="match status" value="1"/>
</dbReference>
<dbReference type="InterPro" id="IPR001867">
    <property type="entry name" value="OmpR/PhoB-type_DNA-bd"/>
</dbReference>
<dbReference type="Pfam" id="PF03704">
    <property type="entry name" value="BTAD"/>
    <property type="match status" value="1"/>
</dbReference>
<dbReference type="SUPFAM" id="SSF46894">
    <property type="entry name" value="C-terminal effector domain of the bipartite response regulators"/>
    <property type="match status" value="1"/>
</dbReference>
<evidence type="ECO:0000259" key="6">
    <source>
        <dbReference type="PROSITE" id="PS51755"/>
    </source>
</evidence>
<sequence>MNRLPLSCIALVSPLSLVCAHGEGVVTARVVLLGEVAVRIDGRSVDLGPAKQRCVLAALAVDAPRLVPADRLVARVWGADAPRRGRKTLYSYLSRLRRALSGTDGVAVVGRSGGYALVVDRLDQVIDLHRFRELCVRAREHGDDVEAARLLTEALALWRGSALTGVNGAWVDAERDRLEQERLAARNDLSDARLRLGHGARLVVELAARAAEHPWDERVAGQYMLALHQNGRTADALAHYRRLRERLVAELGTDPGAALRELHRQVLAADPALSPATTDPGGPRAVPLQLPSAPALFTGRVPELAELDRALATSDDPAGHGDGGAGTTAVISAIGGTGGVGKTWLALTWANRNLHRFPDGQLFVDLRGFSPGDPKQATEVLADFLSALGVERDRQPADPDARAALYRTHTTGKRLLVLLDNAASVEQVVPLLPGGGSCTVLITSRHRLPALLARHGARPVRVGLLTDAEARALLDTALGAARGADVERAVAELIAWCGGFPLALGLIAARVRSHPDLLHDVVAELREHGLHALDSDDPEASLPAVLSWSLRHLTERQREVFALLGVAPGPDTDPHAAASLTGSSTPDTRAVLRALTDASLITPVPGGRYAMHDLVRAYAGATAHATLPAAVRRAALDRVVDFYLHTAHTADRLLDPHRETIRLAPPAPGVRPRQLPDVPAALAWLDTHHPHLLAAQHTAIAHRRHETVWHLAWVLTTFQRHRGHRHDELAVWRAAADAELPDLAARTLVHRLLGDAHAALGQHEVAVAHLHEALALAERHGNHAQQAHTHHTLSWVWEQRGDDRQALEHARRALTLYRALDQPVGEAVALNAVGWYAARLGDHDSGRADCRAGLALYRRHHDLAGEAAALDSLGYIEHHTGHHRQAVHHYREALALRRALGNTNQAADTLDNLGHPHAALGERARAREVWREALVSYREQGRNADAERVRRQLRDLDGLDDTTT</sequence>
<dbReference type="InterPro" id="IPR011990">
    <property type="entry name" value="TPR-like_helical_dom_sf"/>
</dbReference>
<dbReference type="SUPFAM" id="SSF52540">
    <property type="entry name" value="P-loop containing nucleoside triphosphate hydrolases"/>
    <property type="match status" value="1"/>
</dbReference>
<dbReference type="Gene3D" id="1.10.10.10">
    <property type="entry name" value="Winged helix-like DNA-binding domain superfamily/Winged helix DNA-binding domain"/>
    <property type="match status" value="1"/>
</dbReference>
<dbReference type="SMART" id="SM00862">
    <property type="entry name" value="Trans_reg_C"/>
    <property type="match status" value="1"/>
</dbReference>
<accession>A0ABN0UBG5</accession>
<comment type="caution">
    <text evidence="7">The sequence shown here is derived from an EMBL/GenBank/DDBJ whole genome shotgun (WGS) entry which is preliminary data.</text>
</comment>
<dbReference type="Proteomes" id="UP001500416">
    <property type="component" value="Unassembled WGS sequence"/>
</dbReference>
<evidence type="ECO:0000256" key="4">
    <source>
        <dbReference type="ARBA" id="ARBA00023163"/>
    </source>
</evidence>
<dbReference type="InterPro" id="IPR027417">
    <property type="entry name" value="P-loop_NTPase"/>
</dbReference>
<gene>
    <name evidence="7" type="ORF">GCM10010492_50500</name>
</gene>
<feature type="domain" description="OmpR/PhoB-type" evidence="6">
    <location>
        <begin position="16"/>
        <end position="119"/>
    </location>
</feature>
<protein>
    <submittedName>
        <fullName evidence="7">BTAD domain-containing putative transcriptional regulator</fullName>
    </submittedName>
</protein>
<dbReference type="PANTHER" id="PTHR35807:SF1">
    <property type="entry name" value="TRANSCRIPTIONAL REGULATOR REDD"/>
    <property type="match status" value="1"/>
</dbReference>
<dbReference type="Pfam" id="PF13424">
    <property type="entry name" value="TPR_12"/>
    <property type="match status" value="1"/>
</dbReference>
<dbReference type="InterPro" id="IPR051677">
    <property type="entry name" value="AfsR-DnrI-RedD_regulator"/>
</dbReference>
<proteinExistence type="inferred from homology"/>
<dbReference type="PROSITE" id="PS51755">
    <property type="entry name" value="OMPR_PHOB"/>
    <property type="match status" value="1"/>
</dbReference>
<dbReference type="Gene3D" id="1.25.40.10">
    <property type="entry name" value="Tetratricopeptide repeat domain"/>
    <property type="match status" value="2"/>
</dbReference>
<name>A0ABN0UBG5_9PSEU</name>
<evidence type="ECO:0000256" key="2">
    <source>
        <dbReference type="ARBA" id="ARBA00023015"/>
    </source>
</evidence>
<feature type="DNA-binding region" description="OmpR/PhoB-type" evidence="5">
    <location>
        <begin position="16"/>
        <end position="119"/>
    </location>
</feature>
<dbReference type="PANTHER" id="PTHR35807">
    <property type="entry name" value="TRANSCRIPTIONAL REGULATOR REDD-RELATED"/>
    <property type="match status" value="1"/>
</dbReference>
<dbReference type="InterPro" id="IPR005158">
    <property type="entry name" value="BTAD"/>
</dbReference>
<dbReference type="InterPro" id="IPR036388">
    <property type="entry name" value="WH-like_DNA-bd_sf"/>
</dbReference>
<reference evidence="7 8" key="1">
    <citation type="journal article" date="2019" name="Int. J. Syst. Evol. Microbiol.">
        <title>The Global Catalogue of Microorganisms (GCM) 10K type strain sequencing project: providing services to taxonomists for standard genome sequencing and annotation.</title>
        <authorList>
            <consortium name="The Broad Institute Genomics Platform"/>
            <consortium name="The Broad Institute Genome Sequencing Center for Infectious Disease"/>
            <person name="Wu L."/>
            <person name="Ma J."/>
        </authorList>
    </citation>
    <scope>NUCLEOTIDE SEQUENCE [LARGE SCALE GENOMIC DNA]</scope>
    <source>
        <strain evidence="7 8">JCM 3380</strain>
    </source>
</reference>
<organism evidence="7 8">
    <name type="scientific">Saccharothrix mutabilis subsp. mutabilis</name>
    <dbReference type="NCBI Taxonomy" id="66855"/>
    <lineage>
        <taxon>Bacteria</taxon>
        <taxon>Bacillati</taxon>
        <taxon>Actinomycetota</taxon>
        <taxon>Actinomycetes</taxon>
        <taxon>Pseudonocardiales</taxon>
        <taxon>Pseudonocardiaceae</taxon>
        <taxon>Saccharothrix</taxon>
    </lineage>
</organism>
<evidence type="ECO:0000313" key="8">
    <source>
        <dbReference type="Proteomes" id="UP001500416"/>
    </source>
</evidence>
<dbReference type="Gene3D" id="3.40.50.300">
    <property type="entry name" value="P-loop containing nucleotide triphosphate hydrolases"/>
    <property type="match status" value="1"/>
</dbReference>
<keyword evidence="8" id="KW-1185">Reference proteome</keyword>
<keyword evidence="4" id="KW-0804">Transcription</keyword>
<dbReference type="InterPro" id="IPR019734">
    <property type="entry name" value="TPR_rpt"/>
</dbReference>
<evidence type="ECO:0000256" key="1">
    <source>
        <dbReference type="ARBA" id="ARBA00005820"/>
    </source>
</evidence>
<dbReference type="CDD" id="cd15831">
    <property type="entry name" value="BTAD"/>
    <property type="match status" value="1"/>
</dbReference>
<dbReference type="PRINTS" id="PR00364">
    <property type="entry name" value="DISEASERSIST"/>
</dbReference>
<dbReference type="InterPro" id="IPR016032">
    <property type="entry name" value="Sig_transdc_resp-reg_C-effctor"/>
</dbReference>
<dbReference type="SMART" id="SM00028">
    <property type="entry name" value="TPR"/>
    <property type="match status" value="5"/>
</dbReference>
<dbReference type="SUPFAM" id="SSF48452">
    <property type="entry name" value="TPR-like"/>
    <property type="match status" value="3"/>
</dbReference>
<keyword evidence="3 5" id="KW-0238">DNA-binding</keyword>